<feature type="transmembrane region" description="Helical" evidence="1">
    <location>
        <begin position="247"/>
        <end position="268"/>
    </location>
</feature>
<keyword evidence="1" id="KW-1133">Transmembrane helix</keyword>
<dbReference type="EMBL" id="KN837185">
    <property type="protein sequence ID" value="KIJ35697.1"/>
    <property type="molecule type" value="Genomic_DNA"/>
</dbReference>
<feature type="transmembrane region" description="Helical" evidence="1">
    <location>
        <begin position="43"/>
        <end position="61"/>
    </location>
</feature>
<dbReference type="HOGENOM" id="CLU_062759_0_0_1"/>
<reference evidence="2 3" key="1">
    <citation type="submission" date="2014-06" db="EMBL/GenBank/DDBJ databases">
        <title>Evolutionary Origins and Diversification of the Mycorrhizal Mutualists.</title>
        <authorList>
            <consortium name="DOE Joint Genome Institute"/>
            <consortium name="Mycorrhizal Genomics Consortium"/>
            <person name="Kohler A."/>
            <person name="Kuo A."/>
            <person name="Nagy L.G."/>
            <person name="Floudas D."/>
            <person name="Copeland A."/>
            <person name="Barry K.W."/>
            <person name="Cichocki N."/>
            <person name="Veneault-Fourrey C."/>
            <person name="LaButti K."/>
            <person name="Lindquist E.A."/>
            <person name="Lipzen A."/>
            <person name="Lundell T."/>
            <person name="Morin E."/>
            <person name="Murat C."/>
            <person name="Riley R."/>
            <person name="Ohm R."/>
            <person name="Sun H."/>
            <person name="Tunlid A."/>
            <person name="Henrissat B."/>
            <person name="Grigoriev I.V."/>
            <person name="Hibbett D.S."/>
            <person name="Martin F."/>
        </authorList>
    </citation>
    <scope>NUCLEOTIDE SEQUENCE [LARGE SCALE GENOMIC DNA]</scope>
    <source>
        <strain evidence="2 3">SS14</strain>
    </source>
</reference>
<name>A0A0C9V1Z0_SPHS4</name>
<evidence type="ECO:0000256" key="1">
    <source>
        <dbReference type="SAM" id="Phobius"/>
    </source>
</evidence>
<feature type="transmembrane region" description="Helical" evidence="1">
    <location>
        <begin position="81"/>
        <end position="104"/>
    </location>
</feature>
<accession>A0A0C9V1Z0</accession>
<sequence>FNAISTIETAYTVVLVSLPLAAVLVPLFLLIIFLSDASSRRTFLFYLNVAIVLLGIVQGILSTTVYSTIILRPEAPVSDLLFLTFVGVVLYTPILVDCILILRLSAVYPSSLTRPLVRIAILLPPILSTAARIACVTFVLHEWSVLSSRGATAEVASRIVWPNNPFIIADWVIQLFENAYSSALFVYRLRARKAFSSRMYRERACEASLKSFATRLRAVFYIAVCNWVFPTLLSIMQLFYILHDPSLRLGGILILVNNSVSIVGVVFCTI</sequence>
<keyword evidence="1" id="KW-0812">Transmembrane</keyword>
<evidence type="ECO:0008006" key="4">
    <source>
        <dbReference type="Google" id="ProtNLM"/>
    </source>
</evidence>
<feature type="transmembrane region" description="Helical" evidence="1">
    <location>
        <begin position="12"/>
        <end position="34"/>
    </location>
</feature>
<feature type="transmembrane region" description="Helical" evidence="1">
    <location>
        <begin position="116"/>
        <end position="140"/>
    </location>
</feature>
<dbReference type="AlphaFoldDB" id="A0A0C9V1Z0"/>
<dbReference type="Proteomes" id="UP000054279">
    <property type="component" value="Unassembled WGS sequence"/>
</dbReference>
<organism evidence="2 3">
    <name type="scientific">Sphaerobolus stellatus (strain SS14)</name>
    <dbReference type="NCBI Taxonomy" id="990650"/>
    <lineage>
        <taxon>Eukaryota</taxon>
        <taxon>Fungi</taxon>
        <taxon>Dikarya</taxon>
        <taxon>Basidiomycota</taxon>
        <taxon>Agaricomycotina</taxon>
        <taxon>Agaricomycetes</taxon>
        <taxon>Phallomycetidae</taxon>
        <taxon>Geastrales</taxon>
        <taxon>Sphaerobolaceae</taxon>
        <taxon>Sphaerobolus</taxon>
    </lineage>
</organism>
<evidence type="ECO:0000313" key="2">
    <source>
        <dbReference type="EMBL" id="KIJ35697.1"/>
    </source>
</evidence>
<evidence type="ECO:0000313" key="3">
    <source>
        <dbReference type="Proteomes" id="UP000054279"/>
    </source>
</evidence>
<keyword evidence="3" id="KW-1185">Reference proteome</keyword>
<proteinExistence type="predicted"/>
<feature type="transmembrane region" description="Helical" evidence="1">
    <location>
        <begin position="218"/>
        <end position="241"/>
    </location>
</feature>
<feature type="non-terminal residue" evidence="2">
    <location>
        <position position="270"/>
    </location>
</feature>
<feature type="non-terminal residue" evidence="2">
    <location>
        <position position="1"/>
    </location>
</feature>
<feature type="transmembrane region" description="Helical" evidence="1">
    <location>
        <begin position="171"/>
        <end position="189"/>
    </location>
</feature>
<protein>
    <recommendedName>
        <fullName evidence="4">G protein-coupled receptor</fullName>
    </recommendedName>
</protein>
<dbReference type="OrthoDB" id="2548432at2759"/>
<keyword evidence="1" id="KW-0472">Membrane</keyword>
<gene>
    <name evidence="2" type="ORF">M422DRAFT_77308</name>
</gene>